<dbReference type="OrthoDB" id="2595244at2759"/>
<sequence length="82" mass="9427">MENPYPPLLRRPAYPASRRAGEALEVQIKELRDLGVLRKVGHNEDIEVTTPVIITWNNGKKRIVGDFRALNTYIITDRYPIP</sequence>
<protein>
    <submittedName>
        <fullName evidence="1">Uncharacterized protein</fullName>
    </submittedName>
</protein>
<evidence type="ECO:0000313" key="2">
    <source>
        <dbReference type="Proteomes" id="UP000765509"/>
    </source>
</evidence>
<evidence type="ECO:0000313" key="1">
    <source>
        <dbReference type="EMBL" id="MBW0563791.1"/>
    </source>
</evidence>
<organism evidence="1 2">
    <name type="scientific">Austropuccinia psidii MF-1</name>
    <dbReference type="NCBI Taxonomy" id="1389203"/>
    <lineage>
        <taxon>Eukaryota</taxon>
        <taxon>Fungi</taxon>
        <taxon>Dikarya</taxon>
        <taxon>Basidiomycota</taxon>
        <taxon>Pucciniomycotina</taxon>
        <taxon>Pucciniomycetes</taxon>
        <taxon>Pucciniales</taxon>
        <taxon>Sphaerophragmiaceae</taxon>
        <taxon>Austropuccinia</taxon>
    </lineage>
</organism>
<keyword evidence="2" id="KW-1185">Reference proteome</keyword>
<dbReference type="Proteomes" id="UP000765509">
    <property type="component" value="Unassembled WGS sequence"/>
</dbReference>
<proteinExistence type="predicted"/>
<dbReference type="SUPFAM" id="SSF56672">
    <property type="entry name" value="DNA/RNA polymerases"/>
    <property type="match status" value="1"/>
</dbReference>
<name>A0A9Q3JKM7_9BASI</name>
<dbReference type="InterPro" id="IPR043502">
    <property type="entry name" value="DNA/RNA_pol_sf"/>
</dbReference>
<dbReference type="Gene3D" id="3.10.10.10">
    <property type="entry name" value="HIV Type 1 Reverse Transcriptase, subunit A, domain 1"/>
    <property type="match status" value="1"/>
</dbReference>
<comment type="caution">
    <text evidence="1">The sequence shown here is derived from an EMBL/GenBank/DDBJ whole genome shotgun (WGS) entry which is preliminary data.</text>
</comment>
<accession>A0A9Q3JKM7</accession>
<dbReference type="AlphaFoldDB" id="A0A9Q3JKM7"/>
<gene>
    <name evidence="1" type="ORF">O181_103506</name>
</gene>
<dbReference type="EMBL" id="AVOT02074752">
    <property type="protein sequence ID" value="MBW0563791.1"/>
    <property type="molecule type" value="Genomic_DNA"/>
</dbReference>
<reference evidence="1" key="1">
    <citation type="submission" date="2021-03" db="EMBL/GenBank/DDBJ databases">
        <title>Draft genome sequence of rust myrtle Austropuccinia psidii MF-1, a brazilian biotype.</title>
        <authorList>
            <person name="Quecine M.C."/>
            <person name="Pachon D.M.R."/>
            <person name="Bonatelli M.L."/>
            <person name="Correr F.H."/>
            <person name="Franceschini L.M."/>
            <person name="Leite T.F."/>
            <person name="Margarido G.R.A."/>
            <person name="Almeida C.A."/>
            <person name="Ferrarezi J.A."/>
            <person name="Labate C.A."/>
        </authorList>
    </citation>
    <scope>NUCLEOTIDE SEQUENCE</scope>
    <source>
        <strain evidence="1">MF-1</strain>
    </source>
</reference>